<evidence type="ECO:0000313" key="7">
    <source>
        <dbReference type="EMBL" id="PFG48849.1"/>
    </source>
</evidence>
<keyword evidence="3" id="KW-0645">Protease</keyword>
<comment type="caution">
    <text evidence="7">The sequence shown here is derived from an EMBL/GenBank/DDBJ whole genome shotgun (WGS) entry which is preliminary data.</text>
</comment>
<evidence type="ECO:0000256" key="6">
    <source>
        <dbReference type="PROSITE-ProRule" id="PRU10077"/>
    </source>
</evidence>
<reference evidence="7 8" key="1">
    <citation type="submission" date="2017-10" db="EMBL/GenBank/DDBJ databases">
        <title>Sequencing the genomes of 1000 actinobacteria strains.</title>
        <authorList>
            <person name="Klenk H.-P."/>
        </authorList>
    </citation>
    <scope>NUCLEOTIDE SEQUENCE [LARGE SCALE GENOMIC DNA]</scope>
    <source>
        <strain evidence="7 8">DSM 46092</strain>
    </source>
</reference>
<dbReference type="AlphaFoldDB" id="A0A2A9FEJ3"/>
<dbReference type="Pfam" id="PF01470">
    <property type="entry name" value="Peptidase_C15"/>
    <property type="match status" value="1"/>
</dbReference>
<dbReference type="InterPro" id="IPR016125">
    <property type="entry name" value="Peptidase_C15-like"/>
</dbReference>
<accession>A0A2A9FEJ3</accession>
<dbReference type="InterPro" id="IPR000816">
    <property type="entry name" value="Peptidase_C15"/>
</dbReference>
<keyword evidence="2" id="KW-0963">Cytoplasm</keyword>
<organism evidence="7 8">
    <name type="scientific">Amycolatopsis sulphurea</name>
    <dbReference type="NCBI Taxonomy" id="76022"/>
    <lineage>
        <taxon>Bacteria</taxon>
        <taxon>Bacillati</taxon>
        <taxon>Actinomycetota</taxon>
        <taxon>Actinomycetes</taxon>
        <taxon>Pseudonocardiales</taxon>
        <taxon>Pseudonocardiaceae</taxon>
        <taxon>Amycolatopsis</taxon>
    </lineage>
</organism>
<keyword evidence="5" id="KW-0788">Thiol protease</keyword>
<evidence type="ECO:0000256" key="4">
    <source>
        <dbReference type="ARBA" id="ARBA00022801"/>
    </source>
</evidence>
<name>A0A2A9FEJ3_9PSEU</name>
<dbReference type="RefSeq" id="WP_098512855.1">
    <property type="nucleotide sequence ID" value="NZ_JBIAKZ010000001.1"/>
</dbReference>
<dbReference type="InterPro" id="IPR036440">
    <property type="entry name" value="Peptidase_C15-like_sf"/>
</dbReference>
<dbReference type="CDD" id="cd00501">
    <property type="entry name" value="Peptidase_C15"/>
    <property type="match status" value="1"/>
</dbReference>
<dbReference type="PIRSF" id="PIRSF015592">
    <property type="entry name" value="Prld-crbxl_pptds"/>
    <property type="match status" value="1"/>
</dbReference>
<evidence type="ECO:0000256" key="1">
    <source>
        <dbReference type="ARBA" id="ARBA00006641"/>
    </source>
</evidence>
<dbReference type="PANTHER" id="PTHR23402:SF1">
    <property type="entry name" value="PYROGLUTAMYL-PEPTIDASE I"/>
    <property type="match status" value="1"/>
</dbReference>
<comment type="similarity">
    <text evidence="1">Belongs to the peptidase C15 family.</text>
</comment>
<dbReference type="GO" id="GO:0006508">
    <property type="term" value="P:proteolysis"/>
    <property type="evidence" value="ECO:0007669"/>
    <property type="project" value="UniProtKB-KW"/>
</dbReference>
<dbReference type="PROSITE" id="PS01334">
    <property type="entry name" value="PYRASE_CYS"/>
    <property type="match status" value="1"/>
</dbReference>
<evidence type="ECO:0000256" key="2">
    <source>
        <dbReference type="ARBA" id="ARBA00022490"/>
    </source>
</evidence>
<dbReference type="NCBIfam" id="TIGR00504">
    <property type="entry name" value="pyro_pdase"/>
    <property type="match status" value="1"/>
</dbReference>
<dbReference type="GO" id="GO:0005829">
    <property type="term" value="C:cytosol"/>
    <property type="evidence" value="ECO:0007669"/>
    <property type="project" value="InterPro"/>
</dbReference>
<evidence type="ECO:0000313" key="8">
    <source>
        <dbReference type="Proteomes" id="UP000243542"/>
    </source>
</evidence>
<dbReference type="InterPro" id="IPR029762">
    <property type="entry name" value="PGP-I_bact-type"/>
</dbReference>
<dbReference type="EC" id="3.4.19.3" evidence="6"/>
<comment type="catalytic activity">
    <reaction evidence="6">
        <text>Release of an N-terminal pyroglutamyl group from a polypeptide, the second amino acid generally not being Pro.</text>
        <dbReference type="EC" id="3.4.19.3"/>
    </reaction>
</comment>
<dbReference type="PRINTS" id="PR00706">
    <property type="entry name" value="PYROGLUPTASE"/>
</dbReference>
<evidence type="ECO:0000256" key="5">
    <source>
        <dbReference type="ARBA" id="ARBA00022807"/>
    </source>
</evidence>
<dbReference type="Proteomes" id="UP000243542">
    <property type="component" value="Unassembled WGS sequence"/>
</dbReference>
<sequence>MTTVLLTGFAPFDGATANPSWQAASLVASRRNDTVAVELPCEFGAALPALRAAVEEYRPSLVVCTGLASGRHAVTPERVAINLVDARIPDNAGAQPIDVPVVENGPTAYFTKLPVKAAVAAIEAAELPAAVSFTAGTYVCNQVFYGLLHLLATELPDLRGGFVHVPAEADLSVPDSATALGLVIDTAQTVTTGIPVPSGTLH</sequence>
<gene>
    <name evidence="7" type="ORF">ATK36_3965</name>
</gene>
<dbReference type="EMBL" id="PDJK01000002">
    <property type="protein sequence ID" value="PFG48849.1"/>
    <property type="molecule type" value="Genomic_DNA"/>
</dbReference>
<evidence type="ECO:0000256" key="3">
    <source>
        <dbReference type="ARBA" id="ARBA00022670"/>
    </source>
</evidence>
<dbReference type="PANTHER" id="PTHR23402">
    <property type="entry name" value="PROTEASE FAMILY C15 PYROGLUTAMYL-PEPTIDASE I-RELATED"/>
    <property type="match status" value="1"/>
</dbReference>
<keyword evidence="8" id="KW-1185">Reference proteome</keyword>
<protein>
    <recommendedName>
        <fullName evidence="6">Pyroglutamyl-peptidase I</fullName>
        <ecNumber evidence="6">3.4.19.3</ecNumber>
    </recommendedName>
</protein>
<dbReference type="GO" id="GO:0016920">
    <property type="term" value="F:pyroglutamyl-peptidase activity"/>
    <property type="evidence" value="ECO:0007669"/>
    <property type="project" value="UniProtKB-EC"/>
</dbReference>
<dbReference type="NCBIfam" id="NF009676">
    <property type="entry name" value="PRK13197.1"/>
    <property type="match status" value="1"/>
</dbReference>
<feature type="active site" evidence="6">
    <location>
        <position position="140"/>
    </location>
</feature>
<dbReference type="InterPro" id="IPR033694">
    <property type="entry name" value="PGPEP1_Cys_AS"/>
</dbReference>
<proteinExistence type="inferred from homology"/>
<dbReference type="SUPFAM" id="SSF53182">
    <property type="entry name" value="Pyrrolidone carboxyl peptidase (pyroglutamate aminopeptidase)"/>
    <property type="match status" value="1"/>
</dbReference>
<dbReference type="Gene3D" id="3.40.630.20">
    <property type="entry name" value="Peptidase C15, pyroglutamyl peptidase I-like"/>
    <property type="match status" value="1"/>
</dbReference>
<keyword evidence="4" id="KW-0378">Hydrolase</keyword>